<keyword evidence="5" id="KW-1185">Reference proteome</keyword>
<dbReference type="SMART" id="SM00832">
    <property type="entry name" value="C8"/>
    <property type="match status" value="1"/>
</dbReference>
<dbReference type="AlphaFoldDB" id="A0AAW1F585"/>
<comment type="caution">
    <text evidence="4">The sequence shown here is derived from an EMBL/GenBank/DDBJ whole genome shotgun (WGS) entry which is preliminary data.</text>
</comment>
<keyword evidence="1" id="KW-0732">Signal</keyword>
<gene>
    <name evidence="4" type="ORF">VZT92_013769</name>
</gene>
<dbReference type="PROSITE" id="PS51034">
    <property type="entry name" value="ZP_2"/>
    <property type="match status" value="1"/>
</dbReference>
<dbReference type="InterPro" id="IPR014853">
    <property type="entry name" value="VWF/SSPO/ZAN-like_Cys-rich_dom"/>
</dbReference>
<dbReference type="EMBL" id="JBCEZU010000111">
    <property type="protein sequence ID" value="KAK9529691.1"/>
    <property type="molecule type" value="Genomic_DNA"/>
</dbReference>
<feature type="domain" description="ZP" evidence="3">
    <location>
        <begin position="181"/>
        <end position="296"/>
    </location>
</feature>
<dbReference type="Pfam" id="PF23344">
    <property type="entry name" value="ZP-N"/>
    <property type="match status" value="1"/>
</dbReference>
<evidence type="ECO:0000256" key="2">
    <source>
        <dbReference type="ARBA" id="ARBA00023157"/>
    </source>
</evidence>
<sequence>MRVFFDGNTAHVSGPIEAVEGLCGNPTDQSQNTTLNDEKNIEDGCDIQHNDTVDGTINCNLSTERCDLLKQPPFTACHNHIDPEPYVDACKDTLCKYPAVDGLNCQFMEAYAKSCSLKDNITLDDWRSTVNCSAVPQASCLDQYCSDHEFCGEKLGERSCLCRALFACKYKPTNALGEPTVCTENSATISLAGCLLQDKGIDYSVLHLNDPNCKGHMDNQTHMLTFSFDSSNTCGTEVSMNNSQILSKNTITVKNSSENGVITRHDQIQIDFSCLYTKPDIKSVAFRIKDRCVEGG</sequence>
<dbReference type="Pfam" id="PF08742">
    <property type="entry name" value="C8"/>
    <property type="match status" value="1"/>
</dbReference>
<reference evidence="4 5" key="1">
    <citation type="journal article" date="2024" name="Genome Biol. Evol.">
        <title>Chromosome-level genome assembly of the viviparous eelpout Zoarces viviparus.</title>
        <authorList>
            <person name="Fuhrmann N."/>
            <person name="Brasseur M.V."/>
            <person name="Bakowski C.E."/>
            <person name="Podsiadlowski L."/>
            <person name="Prost S."/>
            <person name="Krehenwinkel H."/>
            <person name="Mayer C."/>
        </authorList>
    </citation>
    <scope>NUCLEOTIDE SEQUENCE [LARGE SCALE GENOMIC DNA]</scope>
    <source>
        <strain evidence="4">NO-MEL_2022_Ind0_liver</strain>
    </source>
</reference>
<proteinExistence type="predicted"/>
<organism evidence="4 5">
    <name type="scientific">Zoarces viviparus</name>
    <name type="common">Viviparous eelpout</name>
    <name type="synonym">Blennius viviparus</name>
    <dbReference type="NCBI Taxonomy" id="48416"/>
    <lineage>
        <taxon>Eukaryota</taxon>
        <taxon>Metazoa</taxon>
        <taxon>Chordata</taxon>
        <taxon>Craniata</taxon>
        <taxon>Vertebrata</taxon>
        <taxon>Euteleostomi</taxon>
        <taxon>Actinopterygii</taxon>
        <taxon>Neopterygii</taxon>
        <taxon>Teleostei</taxon>
        <taxon>Neoteleostei</taxon>
        <taxon>Acanthomorphata</taxon>
        <taxon>Eupercaria</taxon>
        <taxon>Perciformes</taxon>
        <taxon>Cottioidei</taxon>
        <taxon>Zoarcales</taxon>
        <taxon>Zoarcidae</taxon>
        <taxon>Zoarcinae</taxon>
        <taxon>Zoarces</taxon>
    </lineage>
</organism>
<protein>
    <recommendedName>
        <fullName evidence="3">ZP domain-containing protein</fullName>
    </recommendedName>
</protein>
<name>A0AAW1F585_ZOAVI</name>
<dbReference type="Proteomes" id="UP001488805">
    <property type="component" value="Unassembled WGS sequence"/>
</dbReference>
<dbReference type="PANTHER" id="PTHR14002:SF50">
    <property type="entry name" value="ALPHA-TECTORIN-LIKE-RELATED"/>
    <property type="match status" value="1"/>
</dbReference>
<accession>A0AAW1F585</accession>
<evidence type="ECO:0000313" key="4">
    <source>
        <dbReference type="EMBL" id="KAK9529691.1"/>
    </source>
</evidence>
<evidence type="ECO:0000259" key="3">
    <source>
        <dbReference type="PROSITE" id="PS51034"/>
    </source>
</evidence>
<keyword evidence="2" id="KW-1015">Disulfide bond</keyword>
<evidence type="ECO:0000313" key="5">
    <source>
        <dbReference type="Proteomes" id="UP001488805"/>
    </source>
</evidence>
<dbReference type="Gene3D" id="2.60.40.3210">
    <property type="entry name" value="Zona pellucida, ZP-N domain"/>
    <property type="match status" value="1"/>
</dbReference>
<dbReference type="InterPro" id="IPR001507">
    <property type="entry name" value="ZP_dom"/>
</dbReference>
<evidence type="ECO:0000256" key="1">
    <source>
        <dbReference type="ARBA" id="ARBA00022729"/>
    </source>
</evidence>
<dbReference type="InterPro" id="IPR055356">
    <property type="entry name" value="ZP-N"/>
</dbReference>
<dbReference type="PANTHER" id="PTHR14002">
    <property type="entry name" value="ENDOGLIN/TGF-BETA RECEPTOR TYPE III"/>
    <property type="match status" value="1"/>
</dbReference>